<keyword evidence="3" id="KW-0170">Cobalt</keyword>
<keyword evidence="2 5" id="KW-0378">Hydrolase</keyword>
<keyword evidence="1" id="KW-0479">Metal-binding</keyword>
<feature type="domain" description="Peptidase M20 dimerisation" evidence="4">
    <location>
        <begin position="164"/>
        <end position="257"/>
    </location>
</feature>
<evidence type="ECO:0000259" key="4">
    <source>
        <dbReference type="Pfam" id="PF07687"/>
    </source>
</evidence>
<dbReference type="EMBL" id="JACHOB010000001">
    <property type="protein sequence ID" value="MBB4658417.1"/>
    <property type="molecule type" value="Genomic_DNA"/>
</dbReference>
<accession>A0A840I102</accession>
<dbReference type="SUPFAM" id="SSF55031">
    <property type="entry name" value="Bacterial exopeptidase dimerisation domain"/>
    <property type="match status" value="1"/>
</dbReference>
<comment type="caution">
    <text evidence="5">The sequence shown here is derived from an EMBL/GenBank/DDBJ whole genome shotgun (WGS) entry which is preliminary data.</text>
</comment>
<dbReference type="NCBIfam" id="NF006439">
    <property type="entry name" value="PRK08737.1"/>
    <property type="match status" value="1"/>
</dbReference>
<reference evidence="5 6" key="1">
    <citation type="submission" date="2020-08" db="EMBL/GenBank/DDBJ databases">
        <title>Genomic Encyclopedia of Type Strains, Phase IV (KMG-IV): sequencing the most valuable type-strain genomes for metagenomic binning, comparative biology and taxonomic classification.</title>
        <authorList>
            <person name="Goeker M."/>
        </authorList>
    </citation>
    <scope>NUCLEOTIDE SEQUENCE [LARGE SCALE GENOMIC DNA]</scope>
    <source>
        <strain evidence="5 6">DSM 102850</strain>
    </source>
</reference>
<dbReference type="InterPro" id="IPR002933">
    <property type="entry name" value="Peptidase_M20"/>
</dbReference>
<organism evidence="5 6">
    <name type="scientific">Parvularcula dongshanensis</name>
    <dbReference type="NCBI Taxonomy" id="1173995"/>
    <lineage>
        <taxon>Bacteria</taxon>
        <taxon>Pseudomonadati</taxon>
        <taxon>Pseudomonadota</taxon>
        <taxon>Alphaproteobacteria</taxon>
        <taxon>Parvularculales</taxon>
        <taxon>Parvularculaceae</taxon>
        <taxon>Parvularcula</taxon>
    </lineage>
</organism>
<dbReference type="Gene3D" id="3.40.630.10">
    <property type="entry name" value="Zn peptidases"/>
    <property type="match status" value="1"/>
</dbReference>
<dbReference type="InterPro" id="IPR036264">
    <property type="entry name" value="Bact_exopeptidase_dim_dom"/>
</dbReference>
<dbReference type="Pfam" id="PF01546">
    <property type="entry name" value="Peptidase_M20"/>
    <property type="match status" value="1"/>
</dbReference>
<keyword evidence="6" id="KW-1185">Reference proteome</keyword>
<dbReference type="Pfam" id="PF07687">
    <property type="entry name" value="M20_dimer"/>
    <property type="match status" value="1"/>
</dbReference>
<dbReference type="Proteomes" id="UP000563524">
    <property type="component" value="Unassembled WGS sequence"/>
</dbReference>
<dbReference type="EC" id="3.5.1.16" evidence="5"/>
<evidence type="ECO:0000256" key="2">
    <source>
        <dbReference type="ARBA" id="ARBA00022801"/>
    </source>
</evidence>
<dbReference type="GO" id="GO:0008777">
    <property type="term" value="F:acetylornithine deacetylase activity"/>
    <property type="evidence" value="ECO:0007669"/>
    <property type="project" value="UniProtKB-EC"/>
</dbReference>
<evidence type="ECO:0000313" key="6">
    <source>
        <dbReference type="Proteomes" id="UP000563524"/>
    </source>
</evidence>
<sequence length="351" mass="37003">MTERLNRILSRLAPLIAADTQNPPRTIASDGPLAAAVREGLPGFDLDVTDLGNGSVIFDAVRGRPSVLFNVHLDTVPAAQGWSRNPHELLRAEDRAIGLGACDIKGAAAVLMALAAETDAPMRLVLTTDEEAGKSWCVRRFLETPPDVDFAVVAEPTEARAVTRHRGLVSASARFSGRSAHASEAVTQSAVHDAARWIGACLETEIGPQNRLNFGRIEGGVKPNMVAASAEVLYGFRAQPGTDHEAVLAELRALAPDAEHTTRFTGPALPSDAGGPATKAQALAADHVRRYGLAPGEPVHFFTEAALFAAAGVPVAVLGPGSIAQAHTADEWVSYDSLLATYEAYERIVTG</sequence>
<name>A0A840I102_9PROT</name>
<dbReference type="GO" id="GO:0046872">
    <property type="term" value="F:metal ion binding"/>
    <property type="evidence" value="ECO:0007669"/>
    <property type="project" value="UniProtKB-KW"/>
</dbReference>
<protein>
    <submittedName>
        <fullName evidence="5">Acetylornithine deacetylase</fullName>
        <ecNumber evidence="5">3.5.1.16</ecNumber>
    </submittedName>
</protein>
<dbReference type="RefSeq" id="WP_183816219.1">
    <property type="nucleotide sequence ID" value="NZ_JACHOB010000001.1"/>
</dbReference>
<dbReference type="InterPro" id="IPR011650">
    <property type="entry name" value="Peptidase_M20_dimer"/>
</dbReference>
<dbReference type="SUPFAM" id="SSF53187">
    <property type="entry name" value="Zn-dependent exopeptidases"/>
    <property type="match status" value="1"/>
</dbReference>
<evidence type="ECO:0000256" key="1">
    <source>
        <dbReference type="ARBA" id="ARBA00022723"/>
    </source>
</evidence>
<evidence type="ECO:0000313" key="5">
    <source>
        <dbReference type="EMBL" id="MBB4658417.1"/>
    </source>
</evidence>
<evidence type="ECO:0000256" key="3">
    <source>
        <dbReference type="ARBA" id="ARBA00023285"/>
    </source>
</evidence>
<proteinExistence type="predicted"/>
<dbReference type="PANTHER" id="PTHR43808:SF31">
    <property type="entry name" value="N-ACETYL-L-CITRULLINE DEACETYLASE"/>
    <property type="match status" value="1"/>
</dbReference>
<dbReference type="PANTHER" id="PTHR43808">
    <property type="entry name" value="ACETYLORNITHINE DEACETYLASE"/>
    <property type="match status" value="1"/>
</dbReference>
<dbReference type="AlphaFoldDB" id="A0A840I102"/>
<dbReference type="InterPro" id="IPR050072">
    <property type="entry name" value="Peptidase_M20A"/>
</dbReference>
<gene>
    <name evidence="5" type="ORF">GGQ59_000917</name>
</gene>
<dbReference type="GO" id="GO:0006526">
    <property type="term" value="P:L-arginine biosynthetic process"/>
    <property type="evidence" value="ECO:0007669"/>
    <property type="project" value="TreeGrafter"/>
</dbReference>
<dbReference type="Gene3D" id="3.30.70.360">
    <property type="match status" value="1"/>
</dbReference>